<dbReference type="InterPro" id="IPR013321">
    <property type="entry name" value="Arc_rbn_hlx_hlx"/>
</dbReference>
<evidence type="ECO:0000313" key="2">
    <source>
        <dbReference type="Proteomes" id="UP000051439"/>
    </source>
</evidence>
<name>A0A0R1NPT9_9LACO</name>
<dbReference type="AlphaFoldDB" id="A0A0R1NPT9"/>
<evidence type="ECO:0000313" key="1">
    <source>
        <dbReference type="EMBL" id="KRL22134.1"/>
    </source>
</evidence>
<comment type="caution">
    <text evidence="1">The sequence shown here is derived from an EMBL/GenBank/DDBJ whole genome shotgun (WGS) entry which is preliminary data.</text>
</comment>
<accession>A0A0R1NPT9</accession>
<dbReference type="GO" id="GO:0006355">
    <property type="term" value="P:regulation of DNA-templated transcription"/>
    <property type="evidence" value="ECO:0007669"/>
    <property type="project" value="InterPro"/>
</dbReference>
<organism evidence="1 2">
    <name type="scientific">Lentilactobacillus kisonensis DSM 19906 = JCM 15041</name>
    <dbReference type="NCBI Taxonomy" id="1423766"/>
    <lineage>
        <taxon>Bacteria</taxon>
        <taxon>Bacillati</taxon>
        <taxon>Bacillota</taxon>
        <taxon>Bacilli</taxon>
        <taxon>Lactobacillales</taxon>
        <taxon>Lactobacillaceae</taxon>
        <taxon>Lentilactobacillus</taxon>
    </lineage>
</organism>
<dbReference type="NCBIfam" id="TIGR02384">
    <property type="entry name" value="RelB_DinJ"/>
    <property type="match status" value="1"/>
</dbReference>
<protein>
    <submittedName>
        <fullName evidence="1">Addiction module antitoxin, RelB DinJ family</fullName>
    </submittedName>
</protein>
<dbReference type="Gene3D" id="1.10.1220.10">
    <property type="entry name" value="Met repressor-like"/>
    <property type="match status" value="1"/>
</dbReference>
<dbReference type="RefSeq" id="WP_008857466.1">
    <property type="nucleotide sequence ID" value="NZ_AZEB01000009.1"/>
</dbReference>
<dbReference type="InterPro" id="IPR007337">
    <property type="entry name" value="RelB/DinJ"/>
</dbReference>
<proteinExistence type="predicted"/>
<dbReference type="Pfam" id="PF04221">
    <property type="entry name" value="RelB"/>
    <property type="match status" value="1"/>
</dbReference>
<dbReference type="Proteomes" id="UP000051439">
    <property type="component" value="Unassembled WGS sequence"/>
</dbReference>
<gene>
    <name evidence="1" type="ORF">FC98_GL002751</name>
</gene>
<reference evidence="1 2" key="1">
    <citation type="journal article" date="2015" name="Genome Announc.">
        <title>Expanding the biotechnology potential of lactobacilli through comparative genomics of 213 strains and associated genera.</title>
        <authorList>
            <person name="Sun Z."/>
            <person name="Harris H.M."/>
            <person name="McCann A."/>
            <person name="Guo C."/>
            <person name="Argimon S."/>
            <person name="Zhang W."/>
            <person name="Yang X."/>
            <person name="Jeffery I.B."/>
            <person name="Cooney J.C."/>
            <person name="Kagawa T.F."/>
            <person name="Liu W."/>
            <person name="Song Y."/>
            <person name="Salvetti E."/>
            <person name="Wrobel A."/>
            <person name="Rasinkangas P."/>
            <person name="Parkhill J."/>
            <person name="Rea M.C."/>
            <person name="O'Sullivan O."/>
            <person name="Ritari J."/>
            <person name="Douillard F.P."/>
            <person name="Paul Ross R."/>
            <person name="Yang R."/>
            <person name="Briner A.E."/>
            <person name="Felis G.E."/>
            <person name="de Vos W.M."/>
            <person name="Barrangou R."/>
            <person name="Klaenhammer T.R."/>
            <person name="Caufield P.W."/>
            <person name="Cui Y."/>
            <person name="Zhang H."/>
            <person name="O'Toole P.W."/>
        </authorList>
    </citation>
    <scope>NUCLEOTIDE SEQUENCE [LARGE SCALE GENOMIC DNA]</scope>
    <source>
        <strain evidence="1 2">DSM 19906</strain>
    </source>
</reference>
<keyword evidence="2" id="KW-1185">Reference proteome</keyword>
<dbReference type="EMBL" id="AZEB01000009">
    <property type="protein sequence ID" value="KRL22134.1"/>
    <property type="molecule type" value="Genomic_DNA"/>
</dbReference>
<dbReference type="PATRIC" id="fig|1423766.4.peg.2881"/>
<sequence>MAVSEKNKKRIQVQLDRQLADEAEEVLDGLGINQTTALTAFYKRIVAVGGMPFDLKLTPREQANLKIKEMSKSLPNVKINNSQELDRLYDDDDGY</sequence>